<feature type="domain" description="C2 tensin-type" evidence="12">
    <location>
        <begin position="260"/>
        <end position="385"/>
    </location>
</feature>
<dbReference type="CDD" id="cd09927">
    <property type="entry name" value="SH2_Tensin_like"/>
    <property type="match status" value="1"/>
</dbReference>
<keyword evidence="4" id="KW-0378">Hydrolase</keyword>
<dbReference type="GO" id="GO:0016301">
    <property type="term" value="F:kinase activity"/>
    <property type="evidence" value="ECO:0007669"/>
    <property type="project" value="UniProtKB-KW"/>
</dbReference>
<evidence type="ECO:0000256" key="4">
    <source>
        <dbReference type="ARBA" id="ARBA00022801"/>
    </source>
</evidence>
<feature type="compositionally biased region" description="Basic and acidic residues" evidence="9">
    <location>
        <begin position="673"/>
        <end position="685"/>
    </location>
</feature>
<dbReference type="InterPro" id="IPR033929">
    <property type="entry name" value="Tensin_PTB"/>
</dbReference>
<evidence type="ECO:0000256" key="2">
    <source>
        <dbReference type="ARBA" id="ARBA00007881"/>
    </source>
</evidence>
<dbReference type="InterPro" id="IPR000980">
    <property type="entry name" value="SH2"/>
</dbReference>
<keyword evidence="13" id="KW-0808">Transferase</keyword>
<comment type="similarity">
    <text evidence="2">Belongs to the PTEN phosphatase protein family.</text>
</comment>
<dbReference type="InterPro" id="IPR029023">
    <property type="entry name" value="Tensin_phosphatase"/>
</dbReference>
<accession>A0A224YJX2</accession>
<dbReference type="CDD" id="cd01213">
    <property type="entry name" value="PTB_tensin"/>
    <property type="match status" value="1"/>
</dbReference>
<dbReference type="InterPro" id="IPR035892">
    <property type="entry name" value="C2_domain_sf"/>
</dbReference>
<keyword evidence="6" id="KW-0965">Cell junction</keyword>
<dbReference type="Gene3D" id="2.30.29.30">
    <property type="entry name" value="Pleckstrin-homology domain (PH domain)/Phosphotyrosine-binding domain (PTB)"/>
    <property type="match status" value="1"/>
</dbReference>
<name>A0A224YJX2_9ACAR</name>
<keyword evidence="5" id="KW-0904">Protein phosphatase</keyword>
<dbReference type="FunFam" id="3.30.505.10:FF:000002">
    <property type="entry name" value="Tensin 1"/>
    <property type="match status" value="1"/>
</dbReference>
<dbReference type="InterPro" id="IPR014020">
    <property type="entry name" value="Tensin_C2-dom"/>
</dbReference>
<feature type="compositionally biased region" description="Low complexity" evidence="9">
    <location>
        <begin position="789"/>
        <end position="798"/>
    </location>
</feature>
<dbReference type="Gene3D" id="3.90.190.10">
    <property type="entry name" value="Protein tyrosine phosphatase superfamily"/>
    <property type="match status" value="1"/>
</dbReference>
<dbReference type="PROSITE" id="PS51181">
    <property type="entry name" value="PPASE_TENSIN"/>
    <property type="match status" value="1"/>
</dbReference>
<dbReference type="EMBL" id="GFPF01006801">
    <property type="protein sequence ID" value="MAA17947.1"/>
    <property type="molecule type" value="Transcribed_RNA"/>
</dbReference>
<dbReference type="SUPFAM" id="SSF49562">
    <property type="entry name" value="C2 domain (Calcium/lipid-binding domain, CaLB)"/>
    <property type="match status" value="1"/>
</dbReference>
<evidence type="ECO:0000256" key="9">
    <source>
        <dbReference type="SAM" id="MobiDB-lite"/>
    </source>
</evidence>
<feature type="compositionally biased region" description="Low complexity" evidence="9">
    <location>
        <begin position="1025"/>
        <end position="1039"/>
    </location>
</feature>
<feature type="compositionally biased region" description="Polar residues" evidence="9">
    <location>
        <begin position="942"/>
        <end position="962"/>
    </location>
</feature>
<feature type="compositionally biased region" description="Low complexity" evidence="9">
    <location>
        <begin position="969"/>
        <end position="984"/>
    </location>
</feature>
<evidence type="ECO:0000259" key="12">
    <source>
        <dbReference type="PROSITE" id="PS51182"/>
    </source>
</evidence>
<evidence type="ECO:0000256" key="7">
    <source>
        <dbReference type="ARBA" id="ARBA00022999"/>
    </source>
</evidence>
<feature type="domain" description="SH2" evidence="10">
    <location>
        <begin position="1081"/>
        <end position="1188"/>
    </location>
</feature>
<dbReference type="SUPFAM" id="SSF52799">
    <property type="entry name" value="(Phosphotyrosine protein) phosphatases II"/>
    <property type="match status" value="1"/>
</dbReference>
<sequence>MWGCLGKSKKRRKAVISIVRSPSPGCRCSCHGQSLQQRKQVISSCDPKQSYELSRSESRELRHSRRSKSPGSRSLERTRSPRSLERQLSFAMDVTYVTEKIIVVTFPEGGLDTTYRSNLKEVTRMLRTKHGNKYTVFNLSEKRHDLARLNSQIAEFGWPAHLSPPLERLCTICKSLDSWFHADSQNVAILHSKGDKGRVGVVLAAYLHYTSICASDNQALDRLTMRRYYEDKLYSSMHPSQRRYVHYFTELLSGNIKMNNNALYLHHLILHGIPNFDNRGGCRPFFKIYQGMQPVYTSGVHVATDGSRRLVVPLEASQALRGDVLIKCYHKKQRPAGRTPIFRVQFHTCTLDGGKVFFGKAELDDAVSDPRFPDDGQVELLFSDRPDDFRGNGSVSDVVSTADQTKDPLVRHDSYENFDLIHEDSQSDLDDLIEPTNVSVPHAEGPLDGNLYAVVSKRQPVDGGPFSPSSPNAAADTDVLDGPHTVSMDSGISSSSGLHGNPSPQGLLHKVPNGGTVEVEVHHSADGGHPHQQQQPARSPLRSEHAELDDLLDGMLREIRSMPNHPTNPALGSRANPSHSYGTLPHGSPSSLSNPGHGTIYYSYSSRTTSSEPPTAVAQRNGGGDHLAGYQRWPLHHQESSDGRSPDSGHRTTSPFSYGVEYGSPALRRRRAHSESARDSFEDRSYGTLRDASLSPEPVVGSQSWLQKQQQKLRARREGSWEERHRKERQLIAELRTATAMRSPEPPNGTVDMSPLNGDVGTFKGTNYSTPLHIHTSSKPPIHRGLSAPTSPIIPSRTSSRDVTLRRYPQWQPQPLPTTVQPIVRQKSDTSFDRERPFVEAKRTHQQARDQMAAGNAPGTSPHRLISSSVVYGDPSDPARRPGVLAGSPPSASSAPPPRRDDILAMLNDPPFSTAPKTSSPAGTAQYKVEEPVQLREMAPIAQSTPNKYGQDDSSLEGSSPWPTRGTDDSPSASPSSATDRPATPAFPVPPRTPYMNQDSSGGLPPKSPTLSRRRSPSPATVSALQQSLPPSSGLPTSPNGQSSPTVYFGQSRRSSMLSLADSPEVIHHHPVFVKDTSKYWYKPNISREEAIHVLKTKPPGTFIVRDSNSFPGAFGLALKVASPPPNVQTRSGDPSNELVRHFLIEPTAKGVRLKGCANEPVFGSLSALVYQHSITPLALPCRLLLPESEIGGEPFWTGDVVDSTTAPTTAATTASSLLQQGAACNVLYLCTMDMESLTGPQAVRRAMAELLAISPPPVPTVVHFKVSSQGITLTDNNRKLFFRRHYALNAISFCGTDPDDRRWTQKDEDAGVTVTARCFGFVARKPASKTDNQCHLFAELDPEQPASAIVNFVGKVMDAAGISATRANMI</sequence>
<dbReference type="Gene3D" id="3.30.505.10">
    <property type="entry name" value="SH2 domain"/>
    <property type="match status" value="1"/>
</dbReference>
<feature type="region of interest" description="Disordered" evidence="9">
    <location>
        <begin position="53"/>
        <end position="81"/>
    </location>
</feature>
<feature type="region of interest" description="Disordered" evidence="9">
    <location>
        <begin position="560"/>
        <end position="687"/>
    </location>
</feature>
<dbReference type="InterPro" id="IPR035012">
    <property type="entry name" value="Tensin-like_SH2"/>
</dbReference>
<keyword evidence="13" id="KW-0418">Kinase</keyword>
<feature type="region of interest" description="Disordered" evidence="9">
    <location>
        <begin position="458"/>
        <end position="543"/>
    </location>
</feature>
<dbReference type="Gene3D" id="2.60.40.1110">
    <property type="match status" value="1"/>
</dbReference>
<feature type="compositionally biased region" description="Basic and acidic residues" evidence="9">
    <location>
        <begin position="519"/>
        <end position="529"/>
    </location>
</feature>
<evidence type="ECO:0000259" key="10">
    <source>
        <dbReference type="PROSITE" id="PS50001"/>
    </source>
</evidence>
<dbReference type="InterPro" id="IPR036860">
    <property type="entry name" value="SH2_dom_sf"/>
</dbReference>
<dbReference type="SUPFAM" id="SSF50729">
    <property type="entry name" value="PH domain-like"/>
    <property type="match status" value="1"/>
</dbReference>
<evidence type="ECO:0000256" key="1">
    <source>
        <dbReference type="ARBA" id="ARBA00004282"/>
    </source>
</evidence>
<dbReference type="InterPro" id="IPR051484">
    <property type="entry name" value="Tensin_PTEN_phosphatase"/>
</dbReference>
<dbReference type="PROSITE" id="PS50001">
    <property type="entry name" value="SH2"/>
    <property type="match status" value="1"/>
</dbReference>
<feature type="compositionally biased region" description="Polar residues" evidence="9">
    <location>
        <begin position="811"/>
        <end position="821"/>
    </location>
</feature>
<evidence type="ECO:0000256" key="3">
    <source>
        <dbReference type="ARBA" id="ARBA00022553"/>
    </source>
</evidence>
<dbReference type="Pfam" id="PF10409">
    <property type="entry name" value="PTEN_C2"/>
    <property type="match status" value="1"/>
</dbReference>
<dbReference type="SMART" id="SM00462">
    <property type="entry name" value="PTB"/>
    <property type="match status" value="1"/>
</dbReference>
<dbReference type="GO" id="GO:0004721">
    <property type="term" value="F:phosphoprotein phosphatase activity"/>
    <property type="evidence" value="ECO:0007669"/>
    <property type="project" value="UniProtKB-KW"/>
</dbReference>
<feature type="compositionally biased region" description="Basic and acidic residues" evidence="9">
    <location>
        <begin position="826"/>
        <end position="843"/>
    </location>
</feature>
<dbReference type="InterPro" id="IPR006020">
    <property type="entry name" value="PTB/PI_dom"/>
</dbReference>
<feature type="compositionally biased region" description="Basic and acidic residues" evidence="9">
    <location>
        <begin position="636"/>
        <end position="650"/>
    </location>
</feature>
<evidence type="ECO:0000256" key="8">
    <source>
        <dbReference type="PROSITE-ProRule" id="PRU00191"/>
    </source>
</evidence>
<comment type="subcellular location">
    <subcellularLocation>
        <location evidence="1">Cell junction</location>
    </subcellularLocation>
</comment>
<dbReference type="InterPro" id="IPR013625">
    <property type="entry name" value="PTB"/>
</dbReference>
<protein>
    <submittedName>
        <fullName evidence="13">Clathrin coat dissociation kinase gak/pten/auxilin</fullName>
    </submittedName>
</protein>
<dbReference type="SMART" id="SM01326">
    <property type="entry name" value="PTEN_C2"/>
    <property type="match status" value="1"/>
</dbReference>
<feature type="domain" description="Phosphatase tensin-type" evidence="11">
    <location>
        <begin position="83"/>
        <end position="255"/>
    </location>
</feature>
<dbReference type="PROSITE" id="PS51182">
    <property type="entry name" value="C2_TENSIN"/>
    <property type="match status" value="1"/>
</dbReference>
<evidence type="ECO:0000256" key="5">
    <source>
        <dbReference type="ARBA" id="ARBA00022912"/>
    </source>
</evidence>
<keyword evidence="3" id="KW-0597">Phosphoprotein</keyword>
<organism evidence="13">
    <name type="scientific">Rhipicephalus zambeziensis</name>
    <dbReference type="NCBI Taxonomy" id="60191"/>
    <lineage>
        <taxon>Eukaryota</taxon>
        <taxon>Metazoa</taxon>
        <taxon>Ecdysozoa</taxon>
        <taxon>Arthropoda</taxon>
        <taxon>Chelicerata</taxon>
        <taxon>Arachnida</taxon>
        <taxon>Acari</taxon>
        <taxon>Parasitiformes</taxon>
        <taxon>Ixodida</taxon>
        <taxon>Ixodoidea</taxon>
        <taxon>Ixodidae</taxon>
        <taxon>Rhipicephalinae</taxon>
        <taxon>Rhipicephalus</taxon>
        <taxon>Rhipicephalus</taxon>
    </lineage>
</organism>
<dbReference type="SUPFAM" id="SSF55550">
    <property type="entry name" value="SH2 domain"/>
    <property type="match status" value="1"/>
</dbReference>
<dbReference type="Pfam" id="PF08416">
    <property type="entry name" value="PTB"/>
    <property type="match status" value="1"/>
</dbReference>
<dbReference type="GO" id="GO:0005925">
    <property type="term" value="C:focal adhesion"/>
    <property type="evidence" value="ECO:0007669"/>
    <property type="project" value="TreeGrafter"/>
</dbReference>
<evidence type="ECO:0000256" key="6">
    <source>
        <dbReference type="ARBA" id="ARBA00022949"/>
    </source>
</evidence>
<dbReference type="SMART" id="SM00252">
    <property type="entry name" value="SH2"/>
    <property type="match status" value="1"/>
</dbReference>
<feature type="region of interest" description="Disordered" evidence="9">
    <location>
        <begin position="775"/>
        <end position="1049"/>
    </location>
</feature>
<evidence type="ECO:0000259" key="11">
    <source>
        <dbReference type="PROSITE" id="PS51181"/>
    </source>
</evidence>
<dbReference type="Pfam" id="PF00017">
    <property type="entry name" value="SH2"/>
    <property type="match status" value="1"/>
</dbReference>
<keyword evidence="7 8" id="KW-0727">SH2 domain</keyword>
<dbReference type="InterPro" id="IPR011993">
    <property type="entry name" value="PH-like_dom_sf"/>
</dbReference>
<feature type="compositionally biased region" description="Low complexity" evidence="9">
    <location>
        <begin position="487"/>
        <end position="496"/>
    </location>
</feature>
<reference evidence="13" key="1">
    <citation type="journal article" date="2017" name="Parasit. Vectors">
        <title>Sialotranscriptomics of Rhipicephalus zambeziensis reveals intricate expression profiles of secretory proteins and suggests tight temporal transcriptional regulation during blood-feeding.</title>
        <authorList>
            <person name="de Castro M.H."/>
            <person name="de Klerk D."/>
            <person name="Pienaar R."/>
            <person name="Rees D.J.G."/>
            <person name="Mans B.J."/>
        </authorList>
    </citation>
    <scope>NUCLEOTIDE SEQUENCE</scope>
    <source>
        <tissue evidence="13">Salivary glands</tissue>
    </source>
</reference>
<feature type="compositionally biased region" description="Low complexity" evidence="9">
    <location>
        <begin position="599"/>
        <end position="611"/>
    </location>
</feature>
<dbReference type="InterPro" id="IPR029021">
    <property type="entry name" value="Prot-tyrosine_phosphatase-like"/>
</dbReference>
<evidence type="ECO:0000313" key="13">
    <source>
        <dbReference type="EMBL" id="MAA17947.1"/>
    </source>
</evidence>
<dbReference type="PANTHER" id="PTHR45734:SF10">
    <property type="entry name" value="BLISTERY, ISOFORM A"/>
    <property type="match status" value="1"/>
</dbReference>
<proteinExistence type="inferred from homology"/>
<dbReference type="PANTHER" id="PTHR45734">
    <property type="entry name" value="TENSIN"/>
    <property type="match status" value="1"/>
</dbReference>